<dbReference type="Proteomes" id="UP000223913">
    <property type="component" value="Unassembled WGS sequence"/>
</dbReference>
<accession>A0A2D0N4K7</accession>
<dbReference type="AlphaFoldDB" id="A0A2D0N4K7"/>
<sequence>MEFNLITIIRMLLSTLGDKRAHRAPLQKVKRLFGAVIEEAEEEYLGSSFDFKKNLLLGFTSAIAIFLFPAQDKLNDLPAPNPEVPVSYHTKIIHTNTTVAGNNMIQLKLDLKHDQSSIIGIDYVKSPAITVVFQDTLQKQNHLVVKITRRPGTSQIIIDLK</sequence>
<proteinExistence type="predicted"/>
<protein>
    <submittedName>
        <fullName evidence="1">Uncharacterized protein</fullName>
    </submittedName>
</protein>
<dbReference type="RefSeq" id="WP_099153280.1">
    <property type="nucleotide sequence ID" value="NZ_PDUD01000032.1"/>
</dbReference>
<dbReference type="EMBL" id="PDUD01000032">
    <property type="protein sequence ID" value="PHN03444.1"/>
    <property type="molecule type" value="Genomic_DNA"/>
</dbReference>
<comment type="caution">
    <text evidence="1">The sequence shown here is derived from an EMBL/GenBank/DDBJ whole genome shotgun (WGS) entry which is preliminary data.</text>
</comment>
<evidence type="ECO:0000313" key="1">
    <source>
        <dbReference type="EMBL" id="PHN03444.1"/>
    </source>
</evidence>
<keyword evidence="2" id="KW-1185">Reference proteome</keyword>
<reference evidence="1 2" key="1">
    <citation type="submission" date="2017-10" db="EMBL/GenBank/DDBJ databases">
        <title>The draft genome sequence of Lewinella nigricans NBRC 102662.</title>
        <authorList>
            <person name="Wang K."/>
        </authorList>
    </citation>
    <scope>NUCLEOTIDE SEQUENCE [LARGE SCALE GENOMIC DNA]</scope>
    <source>
        <strain evidence="1 2">NBRC 102662</strain>
    </source>
</reference>
<organism evidence="1 2">
    <name type="scientific">Flavilitoribacter nigricans (strain ATCC 23147 / DSM 23189 / NBRC 102662 / NCIMB 1420 / SS-2)</name>
    <name type="common">Lewinella nigricans</name>
    <dbReference type="NCBI Taxonomy" id="1122177"/>
    <lineage>
        <taxon>Bacteria</taxon>
        <taxon>Pseudomonadati</taxon>
        <taxon>Bacteroidota</taxon>
        <taxon>Saprospiria</taxon>
        <taxon>Saprospirales</taxon>
        <taxon>Lewinellaceae</taxon>
        <taxon>Flavilitoribacter</taxon>
    </lineage>
</organism>
<name>A0A2D0N4K7_FLAN2</name>
<gene>
    <name evidence="1" type="ORF">CRP01_27575</name>
</gene>
<evidence type="ECO:0000313" key="2">
    <source>
        <dbReference type="Proteomes" id="UP000223913"/>
    </source>
</evidence>